<sequence length="143" mass="15972">MAQTIRDQLLQLPEVEFPDLIIPLPLGSIRLQQRGFNQSMEIARHLAQQIGVDIQPTLLRRIKETLAQSELDTKRRLANVRRAFLISPDKLGAIENLHVALVDDVMTTGTTLNAAAQELKNAGARKVSNFVFARTPKSRTPSH</sequence>
<dbReference type="RefSeq" id="WP_309481860.1">
    <property type="nucleotide sequence ID" value="NZ_CP133720.1"/>
</dbReference>
<accession>A0ABY9RJ40</accession>
<dbReference type="PANTHER" id="PTHR47505">
    <property type="entry name" value="DNA UTILIZATION PROTEIN YHGH"/>
    <property type="match status" value="1"/>
</dbReference>
<name>A0ABY9RJ40_9BURK</name>
<evidence type="ECO:0000313" key="4">
    <source>
        <dbReference type="Proteomes" id="UP001181355"/>
    </source>
</evidence>
<feature type="domain" description="Phosphoribosyltransferase" evidence="2">
    <location>
        <begin position="39"/>
        <end position="141"/>
    </location>
</feature>
<dbReference type="PANTHER" id="PTHR47505:SF1">
    <property type="entry name" value="DNA UTILIZATION PROTEIN YHGH"/>
    <property type="match status" value="1"/>
</dbReference>
<dbReference type="Gene3D" id="3.40.50.2020">
    <property type="match status" value="1"/>
</dbReference>
<protein>
    <submittedName>
        <fullName evidence="3">Phosphoribosyltransferase family protein</fullName>
    </submittedName>
</protein>
<keyword evidence="3" id="KW-0328">Glycosyltransferase</keyword>
<evidence type="ECO:0000313" key="3">
    <source>
        <dbReference type="EMBL" id="WMW80367.1"/>
    </source>
</evidence>
<dbReference type="Pfam" id="PF00156">
    <property type="entry name" value="Pribosyltran"/>
    <property type="match status" value="1"/>
</dbReference>
<organism evidence="3 4">
    <name type="scientific">Undibacterium cyanobacteriorum</name>
    <dbReference type="NCBI Taxonomy" id="3073561"/>
    <lineage>
        <taxon>Bacteria</taxon>
        <taxon>Pseudomonadati</taxon>
        <taxon>Pseudomonadota</taxon>
        <taxon>Betaproteobacteria</taxon>
        <taxon>Burkholderiales</taxon>
        <taxon>Oxalobacteraceae</taxon>
        <taxon>Undibacterium</taxon>
    </lineage>
</organism>
<dbReference type="InterPro" id="IPR029057">
    <property type="entry name" value="PRTase-like"/>
</dbReference>
<evidence type="ECO:0000259" key="2">
    <source>
        <dbReference type="Pfam" id="PF00156"/>
    </source>
</evidence>
<dbReference type="EMBL" id="CP133720">
    <property type="protein sequence ID" value="WMW80367.1"/>
    <property type="molecule type" value="Genomic_DNA"/>
</dbReference>
<dbReference type="SUPFAM" id="SSF53271">
    <property type="entry name" value="PRTase-like"/>
    <property type="match status" value="1"/>
</dbReference>
<proteinExistence type="inferred from homology"/>
<gene>
    <name evidence="3" type="ORF">RF679_17220</name>
</gene>
<dbReference type="GO" id="GO:0016757">
    <property type="term" value="F:glycosyltransferase activity"/>
    <property type="evidence" value="ECO:0007669"/>
    <property type="project" value="UniProtKB-KW"/>
</dbReference>
<dbReference type="Proteomes" id="UP001181355">
    <property type="component" value="Chromosome"/>
</dbReference>
<keyword evidence="3" id="KW-0808">Transferase</keyword>
<evidence type="ECO:0000256" key="1">
    <source>
        <dbReference type="ARBA" id="ARBA00008007"/>
    </source>
</evidence>
<dbReference type="InterPro" id="IPR000836">
    <property type="entry name" value="PRTase_dom"/>
</dbReference>
<comment type="similarity">
    <text evidence="1">Belongs to the ComF/GntX family.</text>
</comment>
<dbReference type="CDD" id="cd06223">
    <property type="entry name" value="PRTases_typeI"/>
    <property type="match status" value="1"/>
</dbReference>
<reference evidence="3" key="1">
    <citation type="submission" date="2023-09" db="EMBL/GenBank/DDBJ databases">
        <title>Undibacterium sp. 20NA77.5 isolated from freshwater.</title>
        <authorList>
            <person name="Le V."/>
            <person name="Ko S.-R."/>
            <person name="Ahn C.-Y."/>
            <person name="Oh H.-M."/>
        </authorList>
    </citation>
    <scope>NUCLEOTIDE SEQUENCE</scope>
    <source>
        <strain evidence="3">20NA77.5</strain>
    </source>
</reference>
<keyword evidence="4" id="KW-1185">Reference proteome</keyword>
<dbReference type="InterPro" id="IPR051910">
    <property type="entry name" value="ComF/GntX_DNA_util-trans"/>
</dbReference>